<reference evidence="10 11" key="1">
    <citation type="submission" date="2020-09" db="EMBL/GenBank/DDBJ databases">
        <title>Investigation of environmental microbe.</title>
        <authorList>
            <person name="Ou Y."/>
            <person name="Kang Q."/>
        </authorList>
    </citation>
    <scope>NUCLEOTIDE SEQUENCE [LARGE SCALE GENOMIC DNA]</scope>
    <source>
        <strain evidence="10 11">KJZ-9</strain>
    </source>
</reference>
<protein>
    <recommendedName>
        <fullName evidence="2 9">Carbonic anhydrase</fullName>
        <ecNumber evidence="2 9">4.2.1.1</ecNumber>
    </recommendedName>
    <alternativeName>
        <fullName evidence="9">Carbonate dehydratase</fullName>
    </alternativeName>
</protein>
<feature type="binding site" evidence="8">
    <location>
        <position position="108"/>
    </location>
    <ligand>
        <name>Zn(2+)</name>
        <dbReference type="ChEBI" id="CHEBI:29105"/>
    </ligand>
</feature>
<accession>A0A7H2BIJ1</accession>
<organism evidence="10 11">
    <name type="scientific">Rothia amarae</name>
    <dbReference type="NCBI Taxonomy" id="169480"/>
    <lineage>
        <taxon>Bacteria</taxon>
        <taxon>Bacillati</taxon>
        <taxon>Actinomycetota</taxon>
        <taxon>Actinomycetes</taxon>
        <taxon>Micrococcales</taxon>
        <taxon>Micrococcaceae</taxon>
        <taxon>Rothia</taxon>
    </lineage>
</organism>
<keyword evidence="4 8" id="KW-0862">Zinc</keyword>
<dbReference type="SMART" id="SM00947">
    <property type="entry name" value="Pro_CA"/>
    <property type="match status" value="1"/>
</dbReference>
<evidence type="ECO:0000256" key="2">
    <source>
        <dbReference type="ARBA" id="ARBA00012925"/>
    </source>
</evidence>
<keyword evidence="3 8" id="KW-0479">Metal-binding</keyword>
<feature type="binding site" evidence="8">
    <location>
        <position position="52"/>
    </location>
    <ligand>
        <name>Zn(2+)</name>
        <dbReference type="ChEBI" id="CHEBI:29105"/>
    </ligand>
</feature>
<evidence type="ECO:0000256" key="6">
    <source>
        <dbReference type="ARBA" id="ARBA00024993"/>
    </source>
</evidence>
<dbReference type="PANTHER" id="PTHR11002">
    <property type="entry name" value="CARBONIC ANHYDRASE"/>
    <property type="match status" value="1"/>
</dbReference>
<dbReference type="EC" id="4.2.1.1" evidence="2 9"/>
<dbReference type="GO" id="GO:0015976">
    <property type="term" value="P:carbon utilization"/>
    <property type="evidence" value="ECO:0007669"/>
    <property type="project" value="InterPro"/>
</dbReference>
<evidence type="ECO:0000256" key="8">
    <source>
        <dbReference type="PIRSR" id="PIRSR601765-1"/>
    </source>
</evidence>
<feature type="binding site" evidence="8">
    <location>
        <position position="54"/>
    </location>
    <ligand>
        <name>Zn(2+)</name>
        <dbReference type="ChEBI" id="CHEBI:29105"/>
    </ligand>
</feature>
<dbReference type="GO" id="GO:0004089">
    <property type="term" value="F:carbonate dehydratase activity"/>
    <property type="evidence" value="ECO:0007669"/>
    <property type="project" value="UniProtKB-UniRule"/>
</dbReference>
<dbReference type="InterPro" id="IPR001765">
    <property type="entry name" value="Carbonic_anhydrase"/>
</dbReference>
<keyword evidence="5 9" id="KW-0456">Lyase</keyword>
<proteinExistence type="inferred from homology"/>
<comment type="catalytic activity">
    <reaction evidence="7 9">
        <text>hydrogencarbonate + H(+) = CO2 + H2O</text>
        <dbReference type="Rhea" id="RHEA:10748"/>
        <dbReference type="ChEBI" id="CHEBI:15377"/>
        <dbReference type="ChEBI" id="CHEBI:15378"/>
        <dbReference type="ChEBI" id="CHEBI:16526"/>
        <dbReference type="ChEBI" id="CHEBI:17544"/>
        <dbReference type="EC" id="4.2.1.1"/>
    </reaction>
</comment>
<keyword evidence="11" id="KW-1185">Reference proteome</keyword>
<comment type="cofactor">
    <cofactor evidence="8">
        <name>Zn(2+)</name>
        <dbReference type="ChEBI" id="CHEBI:29105"/>
    </cofactor>
    <text evidence="8">Binds 1 zinc ion per subunit.</text>
</comment>
<dbReference type="CDD" id="cd03378">
    <property type="entry name" value="beta_CA_cladeC"/>
    <property type="match status" value="1"/>
</dbReference>
<evidence type="ECO:0000313" key="11">
    <source>
        <dbReference type="Proteomes" id="UP000516421"/>
    </source>
</evidence>
<dbReference type="Gene3D" id="3.40.1050.10">
    <property type="entry name" value="Carbonic anhydrase"/>
    <property type="match status" value="1"/>
</dbReference>
<sequence length="208" mass="22220">MSPKLTPAQALKDLLAGNQRFVSGEVKHPNQDAQRRADLASGQNPFATLFGCGDSRLAAEVIFDQGLGDMFVVRTAGHVVESAVLGSIEYAVVELGTPLVVVLGHDSCGAVTAAKDSLEKGELPGGYIRNLVEPILPSVIAPHLPEDASVNDMVREHTRQTSARILEQSHLIAQAVKDNRTAVLGMFYHLAEGEVEIVFASENLADQV</sequence>
<evidence type="ECO:0000256" key="9">
    <source>
        <dbReference type="RuleBase" id="RU003956"/>
    </source>
</evidence>
<dbReference type="FunFam" id="3.40.1050.10:FF:000006">
    <property type="entry name" value="Carbonic anhydrase"/>
    <property type="match status" value="1"/>
</dbReference>
<dbReference type="InterPro" id="IPR015892">
    <property type="entry name" value="Carbonic_anhydrase_CS"/>
</dbReference>
<feature type="binding site" evidence="8">
    <location>
        <position position="105"/>
    </location>
    <ligand>
        <name>Zn(2+)</name>
        <dbReference type="ChEBI" id="CHEBI:29105"/>
    </ligand>
</feature>
<gene>
    <name evidence="10" type="ORF">IDM48_08895</name>
</gene>
<dbReference type="PROSITE" id="PS00705">
    <property type="entry name" value="PROK_CO2_ANHYDRASE_2"/>
    <property type="match status" value="1"/>
</dbReference>
<dbReference type="Proteomes" id="UP000516421">
    <property type="component" value="Chromosome"/>
</dbReference>
<evidence type="ECO:0000256" key="4">
    <source>
        <dbReference type="ARBA" id="ARBA00022833"/>
    </source>
</evidence>
<dbReference type="PANTHER" id="PTHR11002:SF79">
    <property type="entry name" value="CARBONIC ANHYDRASE 2"/>
    <property type="match status" value="1"/>
</dbReference>
<evidence type="ECO:0000256" key="7">
    <source>
        <dbReference type="ARBA" id="ARBA00048348"/>
    </source>
</evidence>
<dbReference type="InterPro" id="IPR036874">
    <property type="entry name" value="Carbonic_anhydrase_sf"/>
</dbReference>
<comment type="function">
    <text evidence="6">Catalyzes the reversible hydration of carbon dioxide to form bicarbonate.</text>
</comment>
<evidence type="ECO:0000256" key="1">
    <source>
        <dbReference type="ARBA" id="ARBA00006217"/>
    </source>
</evidence>
<evidence type="ECO:0000256" key="3">
    <source>
        <dbReference type="ARBA" id="ARBA00022723"/>
    </source>
</evidence>
<dbReference type="AlphaFoldDB" id="A0A7H2BIJ1"/>
<dbReference type="KEGG" id="rama:IDM48_08895"/>
<dbReference type="RefSeq" id="WP_190617002.1">
    <property type="nucleotide sequence ID" value="NZ_CP061538.1"/>
</dbReference>
<comment type="similarity">
    <text evidence="1 9">Belongs to the beta-class carbonic anhydrase family.</text>
</comment>
<dbReference type="EMBL" id="CP061538">
    <property type="protein sequence ID" value="QNV39487.1"/>
    <property type="molecule type" value="Genomic_DNA"/>
</dbReference>
<dbReference type="Pfam" id="PF00484">
    <property type="entry name" value="Pro_CA"/>
    <property type="match status" value="1"/>
</dbReference>
<dbReference type="GO" id="GO:0008270">
    <property type="term" value="F:zinc ion binding"/>
    <property type="evidence" value="ECO:0007669"/>
    <property type="project" value="UniProtKB-UniRule"/>
</dbReference>
<name>A0A7H2BIJ1_9MICC</name>
<evidence type="ECO:0000256" key="5">
    <source>
        <dbReference type="ARBA" id="ARBA00023239"/>
    </source>
</evidence>
<dbReference type="SUPFAM" id="SSF53056">
    <property type="entry name" value="beta-carbonic anhydrase, cab"/>
    <property type="match status" value="1"/>
</dbReference>
<comment type="function">
    <text evidence="9">Reversible hydration of carbon dioxide.</text>
</comment>
<evidence type="ECO:0000313" key="10">
    <source>
        <dbReference type="EMBL" id="QNV39487.1"/>
    </source>
</evidence>